<dbReference type="InterPro" id="IPR011044">
    <property type="entry name" value="Quino_amine_DH_bsu"/>
</dbReference>
<dbReference type="EMBL" id="JBEXPZ010000063">
    <property type="protein sequence ID" value="MET9850036.1"/>
    <property type="molecule type" value="Genomic_DNA"/>
</dbReference>
<dbReference type="Proteomes" id="UP001550210">
    <property type="component" value="Unassembled WGS sequence"/>
</dbReference>
<dbReference type="InterPro" id="IPR015943">
    <property type="entry name" value="WD40/YVTN_repeat-like_dom_sf"/>
</dbReference>
<evidence type="ECO:0000313" key="2">
    <source>
        <dbReference type="Proteomes" id="UP001550210"/>
    </source>
</evidence>
<comment type="caution">
    <text evidence="1">The sequence shown here is derived from an EMBL/GenBank/DDBJ whole genome shotgun (WGS) entry which is preliminary data.</text>
</comment>
<accession>A0ABV2V881</accession>
<dbReference type="Gene3D" id="2.130.10.10">
    <property type="entry name" value="YVTN repeat-like/Quinoprotein amine dehydrogenase"/>
    <property type="match status" value="1"/>
</dbReference>
<evidence type="ECO:0000313" key="1">
    <source>
        <dbReference type="EMBL" id="MET9850036.1"/>
    </source>
</evidence>
<sequence length="413" mass="44977">MSRRTEQLGEPIAVHTTELDGRRAVVVVHPDHVVLRDCSDGQVVARHSAPYEPEHTACVTHHGTALLVMSSGDKVSALDLRNGTDVPIGACDSVVSALAARRQDRKLMVAVGERSGCVRVFTVDEDPEWTVEEDPEWSSVTVPAHQNRVLSVSLGVVRGRPCVVSCADDSTVTRTILHTKPSRSLWELRWEEDTQSSTGFSCGWTPYGTTYPFNLNKALREHLWRPGAEAVAGVVEKRRAAVRKCLLIDAGRASLTLVTGKDALHTMMTLGVPQPRALPSKTLAFIVPGQIAAAHPIHRGVRLALLQGSTVHIADLRLIHTWHWVNRVGNLLALCGWFLLIRSEPLAWFLLPMALSTVSRAFEGPTLSGIDSRALADIDLHGEVVDVDFDGPDALVALSHRGVATFDLSTTES</sequence>
<evidence type="ECO:0008006" key="3">
    <source>
        <dbReference type="Google" id="ProtNLM"/>
    </source>
</evidence>
<reference evidence="1 2" key="1">
    <citation type="submission" date="2024-06" db="EMBL/GenBank/DDBJ databases">
        <title>The Natural Products Discovery Center: Release of the First 8490 Sequenced Strains for Exploring Actinobacteria Biosynthetic Diversity.</title>
        <authorList>
            <person name="Kalkreuter E."/>
            <person name="Kautsar S.A."/>
            <person name="Yang D."/>
            <person name="Bader C.D."/>
            <person name="Teijaro C.N."/>
            <person name="Fluegel L."/>
            <person name="Davis C.M."/>
            <person name="Simpson J.R."/>
            <person name="Lauterbach L."/>
            <person name="Steele A.D."/>
            <person name="Gui C."/>
            <person name="Meng S."/>
            <person name="Li G."/>
            <person name="Viehrig K."/>
            <person name="Ye F."/>
            <person name="Su P."/>
            <person name="Kiefer A.F."/>
            <person name="Nichols A."/>
            <person name="Cepeda A.J."/>
            <person name="Yan W."/>
            <person name="Fan B."/>
            <person name="Jiang Y."/>
            <person name="Adhikari A."/>
            <person name="Zheng C.-J."/>
            <person name="Schuster L."/>
            <person name="Cowan T.M."/>
            <person name="Smanski M.J."/>
            <person name="Chevrette M.G."/>
            <person name="De Carvalho L.P.S."/>
            <person name="Shen B."/>
        </authorList>
    </citation>
    <scope>NUCLEOTIDE SEQUENCE [LARGE SCALE GENOMIC DNA]</scope>
    <source>
        <strain evidence="1 2">NPDC006434</strain>
    </source>
</reference>
<name>A0ABV2V881_9ACTN</name>
<keyword evidence="2" id="KW-1185">Reference proteome</keyword>
<gene>
    <name evidence="1" type="ORF">ABZZ21_36920</name>
</gene>
<dbReference type="RefSeq" id="WP_355402949.1">
    <property type="nucleotide sequence ID" value="NZ_JBEGHN010000001.1"/>
</dbReference>
<proteinExistence type="predicted"/>
<organism evidence="1 2">
    <name type="scientific">Streptomyces ossamyceticus</name>
    <dbReference type="NCBI Taxonomy" id="249581"/>
    <lineage>
        <taxon>Bacteria</taxon>
        <taxon>Bacillati</taxon>
        <taxon>Actinomycetota</taxon>
        <taxon>Actinomycetes</taxon>
        <taxon>Kitasatosporales</taxon>
        <taxon>Streptomycetaceae</taxon>
        <taxon>Streptomyces</taxon>
    </lineage>
</organism>
<dbReference type="SUPFAM" id="SSF50969">
    <property type="entry name" value="YVTN repeat-like/Quinoprotein amine dehydrogenase"/>
    <property type="match status" value="1"/>
</dbReference>
<protein>
    <recommendedName>
        <fullName evidence="3">WD40 repeat protein</fullName>
    </recommendedName>
</protein>